<keyword evidence="1 2" id="KW-0728">SH3 domain</keyword>
<feature type="compositionally biased region" description="Basic and acidic residues" evidence="3">
    <location>
        <begin position="208"/>
        <end position="225"/>
    </location>
</feature>
<evidence type="ECO:0000256" key="2">
    <source>
        <dbReference type="PROSITE-ProRule" id="PRU00192"/>
    </source>
</evidence>
<dbReference type="EMBL" id="CAXAMM010015892">
    <property type="protein sequence ID" value="CAK9037571.1"/>
    <property type="molecule type" value="Genomic_DNA"/>
</dbReference>
<feature type="domain" description="SH3" evidence="4">
    <location>
        <begin position="256"/>
        <end position="331"/>
    </location>
</feature>
<feature type="compositionally biased region" description="Low complexity" evidence="3">
    <location>
        <begin position="337"/>
        <end position="348"/>
    </location>
</feature>
<protein>
    <recommendedName>
        <fullName evidence="4">SH3 domain-containing protein</fullName>
    </recommendedName>
</protein>
<organism evidence="5 6">
    <name type="scientific">Durusdinium trenchii</name>
    <dbReference type="NCBI Taxonomy" id="1381693"/>
    <lineage>
        <taxon>Eukaryota</taxon>
        <taxon>Sar</taxon>
        <taxon>Alveolata</taxon>
        <taxon>Dinophyceae</taxon>
        <taxon>Suessiales</taxon>
        <taxon>Symbiodiniaceae</taxon>
        <taxon>Durusdinium</taxon>
    </lineage>
</organism>
<reference evidence="5 6" key="1">
    <citation type="submission" date="2024-02" db="EMBL/GenBank/DDBJ databases">
        <authorList>
            <person name="Chen Y."/>
            <person name="Shah S."/>
            <person name="Dougan E. K."/>
            <person name="Thang M."/>
            <person name="Chan C."/>
        </authorList>
    </citation>
    <scope>NUCLEOTIDE SEQUENCE [LARGE SCALE GENOMIC DNA]</scope>
</reference>
<feature type="region of interest" description="Disordered" evidence="3">
    <location>
        <begin position="204"/>
        <end position="244"/>
    </location>
</feature>
<comment type="caution">
    <text evidence="5">The sequence shown here is derived from an EMBL/GenBank/DDBJ whole genome shotgun (WGS) entry which is preliminary data.</text>
</comment>
<evidence type="ECO:0000256" key="1">
    <source>
        <dbReference type="ARBA" id="ARBA00022443"/>
    </source>
</evidence>
<evidence type="ECO:0000256" key="3">
    <source>
        <dbReference type="SAM" id="MobiDB-lite"/>
    </source>
</evidence>
<dbReference type="InterPro" id="IPR001452">
    <property type="entry name" value="SH3_domain"/>
</dbReference>
<dbReference type="SUPFAM" id="SSF50044">
    <property type="entry name" value="SH3-domain"/>
    <property type="match status" value="1"/>
</dbReference>
<evidence type="ECO:0000313" key="5">
    <source>
        <dbReference type="EMBL" id="CAK9037571.1"/>
    </source>
</evidence>
<feature type="compositionally biased region" description="Acidic residues" evidence="3">
    <location>
        <begin position="226"/>
        <end position="240"/>
    </location>
</feature>
<name>A0ABP0LEI6_9DINO</name>
<keyword evidence="6" id="KW-1185">Reference proteome</keyword>
<dbReference type="Gene3D" id="2.30.30.40">
    <property type="entry name" value="SH3 Domains"/>
    <property type="match status" value="1"/>
</dbReference>
<accession>A0ABP0LEI6</accession>
<proteinExistence type="predicted"/>
<dbReference type="Pfam" id="PF07653">
    <property type="entry name" value="SH3_2"/>
    <property type="match status" value="1"/>
</dbReference>
<dbReference type="InterPro" id="IPR036028">
    <property type="entry name" value="SH3-like_dom_sf"/>
</dbReference>
<dbReference type="Proteomes" id="UP001642464">
    <property type="component" value="Unassembled WGS sequence"/>
</dbReference>
<feature type="region of interest" description="Disordered" evidence="3">
    <location>
        <begin position="332"/>
        <end position="359"/>
    </location>
</feature>
<evidence type="ECO:0000259" key="4">
    <source>
        <dbReference type="PROSITE" id="PS50002"/>
    </source>
</evidence>
<sequence length="359" mass="40896">MKLDTAITLVQLPALGRLTGPVEAMQEGTFLNLVNSTPDAAELYCVAWDEKVNWEGWLRKDEVQELSGPQRTHVPGRYRLPVNEVLKRTLLARAKEFWGPENPEQLTTLLVEQGDLLQVRTERNGWAYATTLKEVWQERESGMQKCRSSGWLPIYVLELVENKLTSIASAIEQESLSTSAVLEVKKAIGEARPEPLLFQETMPQVVEQSHRDESKAWEQKFKQEQEEQDGPSEEENAPQEEEPRPQLLELRELPEECCPLYVCKEDYIPQLPGRTNDEGVEHLLKLYKGDVVRVVSLIEDGQQWLQGYVDSMEQNKPRGWFPTAKVERLCPRGPGPLGQLLQGGTPELPKVPRQLRPSK</sequence>
<evidence type="ECO:0000313" key="6">
    <source>
        <dbReference type="Proteomes" id="UP001642464"/>
    </source>
</evidence>
<dbReference type="PROSITE" id="PS50002">
    <property type="entry name" value="SH3"/>
    <property type="match status" value="1"/>
</dbReference>
<gene>
    <name evidence="5" type="ORF">SCF082_LOCUS22244</name>
</gene>